<keyword evidence="1" id="KW-0456">Lyase</keyword>
<proteinExistence type="predicted"/>
<accession>A0A4D9CY72</accession>
<dbReference type="OrthoDB" id="2279155at2759"/>
<feature type="signal peptide" evidence="3">
    <location>
        <begin position="1"/>
        <end position="16"/>
    </location>
</feature>
<feature type="chain" id="PRO_5020036157" evidence="3">
    <location>
        <begin position="17"/>
        <end position="563"/>
    </location>
</feature>
<dbReference type="InterPro" id="IPR015928">
    <property type="entry name" value="Aconitase/3IPM_dehydase_swvl"/>
</dbReference>
<comment type="caution">
    <text evidence="4">The sequence shown here is derived from an EMBL/GenBank/DDBJ whole genome shotgun (WGS) entry which is preliminary data.</text>
</comment>
<keyword evidence="3" id="KW-0732">Signal</keyword>
<gene>
    <name evidence="4" type="ORF">NSK_006318</name>
</gene>
<dbReference type="GO" id="GO:0016829">
    <property type="term" value="F:lyase activity"/>
    <property type="evidence" value="ECO:0007669"/>
    <property type="project" value="UniProtKB-KW"/>
</dbReference>
<feature type="compositionally biased region" description="Basic and acidic residues" evidence="2">
    <location>
        <begin position="153"/>
        <end position="169"/>
    </location>
</feature>
<evidence type="ECO:0000256" key="3">
    <source>
        <dbReference type="SAM" id="SignalP"/>
    </source>
</evidence>
<evidence type="ECO:0000313" key="5">
    <source>
        <dbReference type="Proteomes" id="UP000355283"/>
    </source>
</evidence>
<feature type="region of interest" description="Disordered" evidence="2">
    <location>
        <begin position="139"/>
        <end position="263"/>
    </location>
</feature>
<evidence type="ECO:0000313" key="4">
    <source>
        <dbReference type="EMBL" id="TFJ82345.1"/>
    </source>
</evidence>
<evidence type="ECO:0000256" key="2">
    <source>
        <dbReference type="SAM" id="MobiDB-lite"/>
    </source>
</evidence>
<dbReference type="Proteomes" id="UP000355283">
    <property type="component" value="Unassembled WGS sequence"/>
</dbReference>
<name>A0A4D9CY72_9STRA</name>
<feature type="compositionally biased region" description="Gly residues" evidence="2">
    <location>
        <begin position="205"/>
        <end position="222"/>
    </location>
</feature>
<dbReference type="Gene3D" id="3.20.19.10">
    <property type="entry name" value="Aconitase, domain 4"/>
    <property type="match status" value="1"/>
</dbReference>
<keyword evidence="5" id="KW-1185">Reference proteome</keyword>
<dbReference type="AlphaFoldDB" id="A0A4D9CY72"/>
<dbReference type="EMBL" id="SDOX01000114">
    <property type="protein sequence ID" value="TFJ82345.1"/>
    <property type="molecule type" value="Genomic_DNA"/>
</dbReference>
<dbReference type="PANTHER" id="PTHR43345:SF2">
    <property type="entry name" value="3-ISOPROPYLMALATE DEHYDRATASE SMALL SUBUNIT 1"/>
    <property type="match status" value="1"/>
</dbReference>
<dbReference type="InterPro" id="IPR050075">
    <property type="entry name" value="LeuD"/>
</dbReference>
<dbReference type="SUPFAM" id="SSF52016">
    <property type="entry name" value="LeuD/IlvD-like"/>
    <property type="match status" value="1"/>
</dbReference>
<dbReference type="PANTHER" id="PTHR43345">
    <property type="entry name" value="3-ISOPROPYLMALATE DEHYDRATASE SMALL SUBUNIT 2-RELATED-RELATED"/>
    <property type="match status" value="1"/>
</dbReference>
<sequence length="563" mass="60450">MLKTFLLVAGLASSNAFVGHAMTKVGIRAEVKSTVTRMAAVDNVDDPRLLEMPKFRPRPRQYRGKAFVARDNIDTDQIIPAEYLTLVPSKTDEYEQLGSYALIGLPEALYPVPYVQPGHTKTEYPIIIAGDNFGCGSSRERLPGLRTGGGRGGGRERGGEGGREGREDVGPVGVPLPLAGSVPTAREERDGRAGGLEEEVRRGGRGGSGARFGGGKEGGGGGGREEERGGRICDEDGEEGEEGEEGSRQDEEDEAEQAGAAVTGGRGFLSNISALRRACREETKQGGRLVAIFRPQGIAPKSLATCRRCGRLVCHSCSQHRLWMTKGEPAVEAGGAEKKKKLRRALWWEPRPILCGSFPWTGSIDPCALRKGEVGREGGREGGSAFLSLKESIAPAWKLVEEGLAEEGLEEGRQGWREGVMEGVVKVYLETLIKCEDVKAYVKVFGNLAGTEAATHQVKPLLHVISLLDISPSSIPTFAQSVLVPLFGLSTTQRVVRALLVARWEGGREGGREREKERVMEGMAGLEEGEGRGKELRAIRLDFGGGRGGGVEGGELIKGWTLE</sequence>
<feature type="compositionally biased region" description="Acidic residues" evidence="2">
    <location>
        <begin position="235"/>
        <end position="256"/>
    </location>
</feature>
<evidence type="ECO:0000256" key="1">
    <source>
        <dbReference type="ARBA" id="ARBA00023239"/>
    </source>
</evidence>
<feature type="compositionally biased region" description="Basic and acidic residues" evidence="2">
    <location>
        <begin position="223"/>
        <end position="234"/>
    </location>
</feature>
<protein>
    <submittedName>
        <fullName evidence="4">Uncharacterized protein</fullName>
    </submittedName>
</protein>
<reference evidence="4 5" key="1">
    <citation type="submission" date="2019-01" db="EMBL/GenBank/DDBJ databases">
        <title>Nuclear Genome Assembly of the Microalgal Biofuel strain Nannochloropsis salina CCMP1776.</title>
        <authorList>
            <person name="Hovde B."/>
        </authorList>
    </citation>
    <scope>NUCLEOTIDE SEQUENCE [LARGE SCALE GENOMIC DNA]</scope>
    <source>
        <strain evidence="4 5">CCMP1776</strain>
    </source>
</reference>
<organism evidence="4 5">
    <name type="scientific">Nannochloropsis salina CCMP1776</name>
    <dbReference type="NCBI Taxonomy" id="1027361"/>
    <lineage>
        <taxon>Eukaryota</taxon>
        <taxon>Sar</taxon>
        <taxon>Stramenopiles</taxon>
        <taxon>Ochrophyta</taxon>
        <taxon>Eustigmatophyceae</taxon>
        <taxon>Eustigmatales</taxon>
        <taxon>Monodopsidaceae</taxon>
        <taxon>Microchloropsis</taxon>
        <taxon>Microchloropsis salina</taxon>
    </lineage>
</organism>